<dbReference type="InterPro" id="IPR002867">
    <property type="entry name" value="IBR_dom"/>
</dbReference>
<accession>A0ABR1D383</accession>
<name>A0ABR1D383_NECAM</name>
<evidence type="ECO:0000256" key="6">
    <source>
        <dbReference type="ARBA" id="ARBA00022771"/>
    </source>
</evidence>
<keyword evidence="6 9" id="KW-0863">Zinc-finger</keyword>
<feature type="domain" description="RWD" evidence="11">
    <location>
        <begin position="11"/>
        <end position="133"/>
    </location>
</feature>
<evidence type="ECO:0000259" key="11">
    <source>
        <dbReference type="PROSITE" id="PS50908"/>
    </source>
</evidence>
<feature type="domain" description="RING-type" evidence="12">
    <location>
        <begin position="175"/>
        <end position="434"/>
    </location>
</feature>
<dbReference type="InterPro" id="IPR013083">
    <property type="entry name" value="Znf_RING/FYVE/PHD"/>
</dbReference>
<dbReference type="Pfam" id="PF01485">
    <property type="entry name" value="IBR"/>
    <property type="match status" value="1"/>
</dbReference>
<keyword evidence="7" id="KW-0833">Ubl conjugation pathway</keyword>
<dbReference type="InterPro" id="IPR017907">
    <property type="entry name" value="Znf_RING_CS"/>
</dbReference>
<dbReference type="SMART" id="SM00591">
    <property type="entry name" value="RWD"/>
    <property type="match status" value="1"/>
</dbReference>
<dbReference type="Gene3D" id="2.20.25.20">
    <property type="match status" value="1"/>
</dbReference>
<evidence type="ECO:0000256" key="2">
    <source>
        <dbReference type="ARBA" id="ARBA00012251"/>
    </source>
</evidence>
<reference evidence="13 14" key="1">
    <citation type="submission" date="2023-08" db="EMBL/GenBank/DDBJ databases">
        <title>A Necator americanus chromosomal reference genome.</title>
        <authorList>
            <person name="Ilik V."/>
            <person name="Petrzelkova K.J."/>
            <person name="Pardy F."/>
            <person name="Fuh T."/>
            <person name="Niatou-Singa F.S."/>
            <person name="Gouil Q."/>
            <person name="Baker L."/>
            <person name="Ritchie M.E."/>
            <person name="Jex A.R."/>
            <person name="Gazzola D."/>
            <person name="Li H."/>
            <person name="Toshio Fujiwara R."/>
            <person name="Zhan B."/>
            <person name="Aroian R.V."/>
            <person name="Pafco B."/>
            <person name="Schwarz E.M."/>
        </authorList>
    </citation>
    <scope>NUCLEOTIDE SEQUENCE [LARGE SCALE GENOMIC DNA]</scope>
    <source>
        <strain evidence="13 14">Aroian</strain>
        <tissue evidence="13">Whole animal</tissue>
    </source>
</reference>
<proteinExistence type="predicted"/>
<evidence type="ECO:0000256" key="1">
    <source>
        <dbReference type="ARBA" id="ARBA00001798"/>
    </source>
</evidence>
<comment type="caution">
    <text evidence="13">The sequence shown here is derived from an EMBL/GenBank/DDBJ whole genome shotgun (WGS) entry which is preliminary data.</text>
</comment>
<dbReference type="SUPFAM" id="SSF57850">
    <property type="entry name" value="RING/U-box"/>
    <property type="match status" value="3"/>
</dbReference>
<evidence type="ECO:0000256" key="9">
    <source>
        <dbReference type="PROSITE-ProRule" id="PRU00175"/>
    </source>
</evidence>
<dbReference type="EMBL" id="JAVFWL010000003">
    <property type="protein sequence ID" value="KAK6744210.1"/>
    <property type="molecule type" value="Genomic_DNA"/>
</dbReference>
<keyword evidence="3" id="KW-0808">Transferase</keyword>
<dbReference type="CDD" id="cd20341">
    <property type="entry name" value="BRcat_RBR_RNF14"/>
    <property type="match status" value="1"/>
</dbReference>
<keyword evidence="14" id="KW-1185">Reference proteome</keyword>
<evidence type="ECO:0000256" key="3">
    <source>
        <dbReference type="ARBA" id="ARBA00022679"/>
    </source>
</evidence>
<evidence type="ECO:0000256" key="8">
    <source>
        <dbReference type="ARBA" id="ARBA00022833"/>
    </source>
</evidence>
<dbReference type="InterPro" id="IPR006575">
    <property type="entry name" value="RWD_dom"/>
</dbReference>
<evidence type="ECO:0000313" key="14">
    <source>
        <dbReference type="Proteomes" id="UP001303046"/>
    </source>
</evidence>
<dbReference type="PANTHER" id="PTHR11685">
    <property type="entry name" value="RBR FAMILY RING FINGER AND IBR DOMAIN-CONTAINING"/>
    <property type="match status" value="1"/>
</dbReference>
<gene>
    <name evidence="13" type="primary">Necator_chrIII.g11877</name>
    <name evidence="13" type="ORF">RB195_011111</name>
</gene>
<sequence length="436" mass="49829">MWNQFPAEQTEEIEAVVSCFGEKFVSVDSSGEELRGVILVVLEPRSKPIVVCASDGKTHGQFETTQLSPVDLRFRLPAEYPAKKATVDVDCIWMPTSMKNVISKRLDDILQENIGSAVLFLCCEEVKKIVNNTELPELHLEENYFARKNKMQPMEMLEKVREECEKAELDEFEAHCHDCEVCFENKTGRECVRFSPCRHTFCKECVAAYFKEKLLQEISLLSCPSDSCVTNAPQKLIVELLGEEAFERYERLLLSRVLNGMSDMATCPRIACQKPAALSQIIDNLATCLVCGHSFCTKCFKAYHGVQKCRTKYNLSVFVENSDFTWGFQEVSLLEFLRATDEERTQMGYWYGGIEKLEAEMEALIKEKEWRSYAWIEENVPDRCPGCAIAIQKNEGCNHMYCTMCGTRFCWNCKVILNSHNINRHSNGNCERAAQS</sequence>
<dbReference type="InterPro" id="IPR044066">
    <property type="entry name" value="TRIAD_supradom"/>
</dbReference>
<dbReference type="Gene3D" id="3.10.110.10">
    <property type="entry name" value="Ubiquitin Conjugating Enzyme"/>
    <property type="match status" value="1"/>
</dbReference>
<dbReference type="PROSITE" id="PS00518">
    <property type="entry name" value="ZF_RING_1"/>
    <property type="match status" value="1"/>
</dbReference>
<keyword evidence="8" id="KW-0862">Zinc</keyword>
<keyword evidence="5" id="KW-0677">Repeat</keyword>
<dbReference type="Proteomes" id="UP001303046">
    <property type="component" value="Unassembled WGS sequence"/>
</dbReference>
<dbReference type="Pfam" id="PF05773">
    <property type="entry name" value="RWD"/>
    <property type="match status" value="1"/>
</dbReference>
<protein>
    <recommendedName>
        <fullName evidence="2">RBR-type E3 ubiquitin transferase</fullName>
        <ecNumber evidence="2">2.3.2.31</ecNumber>
    </recommendedName>
</protein>
<dbReference type="SMART" id="SM00184">
    <property type="entry name" value="RING"/>
    <property type="match status" value="3"/>
</dbReference>
<comment type="catalytic activity">
    <reaction evidence="1">
        <text>[E2 ubiquitin-conjugating enzyme]-S-ubiquitinyl-L-cysteine + [acceptor protein]-L-lysine = [E2 ubiquitin-conjugating enzyme]-L-cysteine + [acceptor protein]-N(6)-ubiquitinyl-L-lysine.</text>
        <dbReference type="EC" id="2.3.2.31"/>
    </reaction>
</comment>
<evidence type="ECO:0000313" key="13">
    <source>
        <dbReference type="EMBL" id="KAK6744210.1"/>
    </source>
</evidence>
<dbReference type="SUPFAM" id="SSF54495">
    <property type="entry name" value="UBC-like"/>
    <property type="match status" value="1"/>
</dbReference>
<evidence type="ECO:0000259" key="12">
    <source>
        <dbReference type="PROSITE" id="PS51873"/>
    </source>
</evidence>
<dbReference type="EC" id="2.3.2.31" evidence="2"/>
<dbReference type="Gene3D" id="1.20.120.1750">
    <property type="match status" value="1"/>
</dbReference>
<organism evidence="13 14">
    <name type="scientific">Necator americanus</name>
    <name type="common">Human hookworm</name>
    <dbReference type="NCBI Taxonomy" id="51031"/>
    <lineage>
        <taxon>Eukaryota</taxon>
        <taxon>Metazoa</taxon>
        <taxon>Ecdysozoa</taxon>
        <taxon>Nematoda</taxon>
        <taxon>Chromadorea</taxon>
        <taxon>Rhabditida</taxon>
        <taxon>Rhabditina</taxon>
        <taxon>Rhabditomorpha</taxon>
        <taxon>Strongyloidea</taxon>
        <taxon>Ancylostomatidae</taxon>
        <taxon>Bunostominae</taxon>
        <taxon>Necator</taxon>
    </lineage>
</organism>
<dbReference type="Gene3D" id="3.30.40.10">
    <property type="entry name" value="Zinc/RING finger domain, C3HC4 (zinc finger)"/>
    <property type="match status" value="1"/>
</dbReference>
<dbReference type="InterPro" id="IPR016135">
    <property type="entry name" value="UBQ-conjugating_enzyme/RWD"/>
</dbReference>
<feature type="domain" description="RING-type" evidence="10">
    <location>
        <begin position="179"/>
        <end position="227"/>
    </location>
</feature>
<dbReference type="SMART" id="SM00647">
    <property type="entry name" value="IBR"/>
    <property type="match status" value="2"/>
</dbReference>
<dbReference type="Pfam" id="PF22191">
    <property type="entry name" value="IBR_1"/>
    <property type="match status" value="1"/>
</dbReference>
<dbReference type="CDD" id="cd23820">
    <property type="entry name" value="RWD_RNF14"/>
    <property type="match status" value="1"/>
</dbReference>
<evidence type="ECO:0000259" key="10">
    <source>
        <dbReference type="PROSITE" id="PS50089"/>
    </source>
</evidence>
<dbReference type="PROSITE" id="PS51873">
    <property type="entry name" value="TRIAD"/>
    <property type="match status" value="1"/>
</dbReference>
<evidence type="ECO:0000256" key="7">
    <source>
        <dbReference type="ARBA" id="ARBA00022786"/>
    </source>
</evidence>
<evidence type="ECO:0000256" key="4">
    <source>
        <dbReference type="ARBA" id="ARBA00022723"/>
    </source>
</evidence>
<evidence type="ECO:0000256" key="5">
    <source>
        <dbReference type="ARBA" id="ARBA00022737"/>
    </source>
</evidence>
<dbReference type="InterPro" id="IPR001841">
    <property type="entry name" value="Znf_RING"/>
</dbReference>
<dbReference type="PROSITE" id="PS50089">
    <property type="entry name" value="ZF_RING_2"/>
    <property type="match status" value="1"/>
</dbReference>
<dbReference type="InterPro" id="IPR031127">
    <property type="entry name" value="E3_UB_ligase_RBR"/>
</dbReference>
<dbReference type="PROSITE" id="PS50908">
    <property type="entry name" value="RWD"/>
    <property type="match status" value="1"/>
</dbReference>
<keyword evidence="4" id="KW-0479">Metal-binding</keyword>